<dbReference type="Proteomes" id="UP001235939">
    <property type="component" value="Chromosome 12"/>
</dbReference>
<protein>
    <submittedName>
        <fullName evidence="1">Uncharacterized protein</fullName>
    </submittedName>
</protein>
<evidence type="ECO:0000313" key="1">
    <source>
        <dbReference type="EMBL" id="UYV75029.1"/>
    </source>
</evidence>
<name>A0ABY6L1L8_9ARAC</name>
<organism evidence="1 2">
    <name type="scientific">Cordylochernes scorpioides</name>
    <dbReference type="NCBI Taxonomy" id="51811"/>
    <lineage>
        <taxon>Eukaryota</taxon>
        <taxon>Metazoa</taxon>
        <taxon>Ecdysozoa</taxon>
        <taxon>Arthropoda</taxon>
        <taxon>Chelicerata</taxon>
        <taxon>Arachnida</taxon>
        <taxon>Pseudoscorpiones</taxon>
        <taxon>Cheliferoidea</taxon>
        <taxon>Chernetidae</taxon>
        <taxon>Cordylochernes</taxon>
    </lineage>
</organism>
<accession>A0ABY6L1L8</accession>
<gene>
    <name evidence="1" type="ORF">LAZ67_12002177</name>
</gene>
<evidence type="ECO:0000313" key="2">
    <source>
        <dbReference type="Proteomes" id="UP001235939"/>
    </source>
</evidence>
<keyword evidence="2" id="KW-1185">Reference proteome</keyword>
<sequence>MAADMEDISIIDKLKDSENFDIWKFQINIIFKANNLIEIINEEYNYFCTAWESTGKDEKTIENLISRLTTEEIRRNRQSQPEDRVAMNATKQKMASFGTIENFDPFKPEKWTTYVERMIFFFLANGIEKEHAKKSCLSYFNRP</sequence>
<proteinExistence type="predicted"/>
<dbReference type="EMBL" id="CP092874">
    <property type="protein sequence ID" value="UYV75029.1"/>
    <property type="molecule type" value="Genomic_DNA"/>
</dbReference>
<reference evidence="1 2" key="1">
    <citation type="submission" date="2022-01" db="EMBL/GenBank/DDBJ databases">
        <title>A chromosomal length assembly of Cordylochernes scorpioides.</title>
        <authorList>
            <person name="Zeh D."/>
            <person name="Zeh J."/>
        </authorList>
    </citation>
    <scope>NUCLEOTIDE SEQUENCE [LARGE SCALE GENOMIC DNA]</scope>
    <source>
        <strain evidence="1">IN4F17</strain>
        <tissue evidence="1">Whole Body</tissue>
    </source>
</reference>